<name>A0A2T2NGU9_CORCC</name>
<sequence>MILGGLEIIAGGYAASVTMGALLSGMYKLKKHIRNQEHASEPIEGTELAVLKYALSIMDPDAEPVSQAVAVRVGDWIVSLPAEDKQDVSRAAWRMLTKRVENWNNMNQRMTKRTKDVISRQELKSLLDTQDGKIEGWVDPEGSIEALKKQVGRGLISCDFSPKVEEKLSKLTHEGGHIEDIGTILVDGEELEALECILGKESDDPFDVLGRRCLQALGRRIALNGEQMEVWEAHYTWMVLNWEDIVGKDEVYRREIARALLK</sequence>
<dbReference type="Proteomes" id="UP000240883">
    <property type="component" value="Unassembled WGS sequence"/>
</dbReference>
<accession>A0A2T2NGU9</accession>
<evidence type="ECO:0000313" key="2">
    <source>
        <dbReference type="Proteomes" id="UP000240883"/>
    </source>
</evidence>
<evidence type="ECO:0000313" key="1">
    <source>
        <dbReference type="EMBL" id="PSN64662.1"/>
    </source>
</evidence>
<keyword evidence="2" id="KW-1185">Reference proteome</keyword>
<reference evidence="1 2" key="1">
    <citation type="journal article" date="2018" name="Front. Microbiol.">
        <title>Genome-Wide Analysis of Corynespora cassiicola Leaf Fall Disease Putative Effectors.</title>
        <authorList>
            <person name="Lopez D."/>
            <person name="Ribeiro S."/>
            <person name="Label P."/>
            <person name="Fumanal B."/>
            <person name="Venisse J.S."/>
            <person name="Kohler A."/>
            <person name="de Oliveira R.R."/>
            <person name="Labutti K."/>
            <person name="Lipzen A."/>
            <person name="Lail K."/>
            <person name="Bauer D."/>
            <person name="Ohm R.A."/>
            <person name="Barry K.W."/>
            <person name="Spatafora J."/>
            <person name="Grigoriev I.V."/>
            <person name="Martin F.M."/>
            <person name="Pujade-Renaud V."/>
        </authorList>
    </citation>
    <scope>NUCLEOTIDE SEQUENCE [LARGE SCALE GENOMIC DNA]</scope>
    <source>
        <strain evidence="1 2">Philippines</strain>
    </source>
</reference>
<organism evidence="1 2">
    <name type="scientific">Corynespora cassiicola Philippines</name>
    <dbReference type="NCBI Taxonomy" id="1448308"/>
    <lineage>
        <taxon>Eukaryota</taxon>
        <taxon>Fungi</taxon>
        <taxon>Dikarya</taxon>
        <taxon>Ascomycota</taxon>
        <taxon>Pezizomycotina</taxon>
        <taxon>Dothideomycetes</taxon>
        <taxon>Pleosporomycetidae</taxon>
        <taxon>Pleosporales</taxon>
        <taxon>Corynesporascaceae</taxon>
        <taxon>Corynespora</taxon>
    </lineage>
</organism>
<proteinExistence type="predicted"/>
<dbReference type="EMBL" id="KZ678138">
    <property type="protein sequence ID" value="PSN64662.1"/>
    <property type="molecule type" value="Genomic_DNA"/>
</dbReference>
<protein>
    <submittedName>
        <fullName evidence="1">Uncharacterized protein</fullName>
    </submittedName>
</protein>
<dbReference type="AlphaFoldDB" id="A0A2T2NGU9"/>
<gene>
    <name evidence="1" type="ORF">BS50DRAFT_590443</name>
</gene>